<evidence type="ECO:0000313" key="1">
    <source>
        <dbReference type="EMBL" id="EWM26765.1"/>
    </source>
</evidence>
<sequence>MSRSDEKGNVNANAAGTQTNITEGKRIAYTISVAADGPYKDGAAVLAHAIRKAVKDSHYSMELIAMVHPSVTTTHASLTYASWKHLDRDVPLDVKKIKGTYMRKNSAKNGCCDALELIKLHACLLDGYHLLSIWTWTLRFRNLWTHCSIFRT</sequence>
<evidence type="ECO:0000313" key="2">
    <source>
        <dbReference type="Proteomes" id="UP000019335"/>
    </source>
</evidence>
<reference evidence="1 2" key="1">
    <citation type="journal article" date="2014" name="Mol. Plant">
        <title>Chromosome Scale Genome Assembly and Transcriptome Profiling of Nannochloropsis gaditana in Nitrogen Depletion.</title>
        <authorList>
            <person name="Corteggiani Carpinelli E."/>
            <person name="Telatin A."/>
            <person name="Vitulo N."/>
            <person name="Forcato C."/>
            <person name="D'Angelo M."/>
            <person name="Schiavon R."/>
            <person name="Vezzi A."/>
            <person name="Giacometti G.M."/>
            <person name="Morosinotto T."/>
            <person name="Valle G."/>
        </authorList>
    </citation>
    <scope>NUCLEOTIDE SEQUENCE [LARGE SCALE GENOMIC DNA]</scope>
    <source>
        <strain evidence="1 2">B-31</strain>
    </source>
</reference>
<dbReference type="OrthoDB" id="10331552at2759"/>
<keyword evidence="2" id="KW-1185">Reference proteome</keyword>
<comment type="caution">
    <text evidence="1">The sequence shown here is derived from an EMBL/GenBank/DDBJ whole genome shotgun (WGS) entry which is preliminary data.</text>
</comment>
<dbReference type="AlphaFoldDB" id="W7TIC7"/>
<proteinExistence type="predicted"/>
<organism evidence="1 2">
    <name type="scientific">Nannochloropsis gaditana</name>
    <dbReference type="NCBI Taxonomy" id="72520"/>
    <lineage>
        <taxon>Eukaryota</taxon>
        <taxon>Sar</taxon>
        <taxon>Stramenopiles</taxon>
        <taxon>Ochrophyta</taxon>
        <taxon>Eustigmatophyceae</taxon>
        <taxon>Eustigmatales</taxon>
        <taxon>Monodopsidaceae</taxon>
        <taxon>Nannochloropsis</taxon>
    </lineage>
</organism>
<name>W7TIC7_9STRA</name>
<accession>W7TIC7</accession>
<protein>
    <submittedName>
        <fullName evidence="1">Uncharacterized protein</fullName>
    </submittedName>
</protein>
<dbReference type="EMBL" id="AZIL01000609">
    <property type="protein sequence ID" value="EWM26765.1"/>
    <property type="molecule type" value="Genomic_DNA"/>
</dbReference>
<dbReference type="Proteomes" id="UP000019335">
    <property type="component" value="Chromosome 8"/>
</dbReference>
<gene>
    <name evidence="1" type="ORF">Naga_100001g115</name>
</gene>